<feature type="transmembrane region" description="Helical" evidence="1">
    <location>
        <begin position="478"/>
        <end position="499"/>
    </location>
</feature>
<feature type="transmembrane region" description="Helical" evidence="1">
    <location>
        <begin position="519"/>
        <end position="543"/>
    </location>
</feature>
<feature type="transmembrane region" description="Helical" evidence="1">
    <location>
        <begin position="301"/>
        <end position="326"/>
    </location>
</feature>
<dbReference type="RefSeq" id="WP_126582502.1">
    <property type="nucleotide sequence ID" value="NZ_BIFR01000002.1"/>
</dbReference>
<dbReference type="OrthoDB" id="141928at2"/>
<gene>
    <name evidence="2" type="ORF">KTT_48370</name>
</gene>
<feature type="transmembrane region" description="Helical" evidence="1">
    <location>
        <begin position="122"/>
        <end position="144"/>
    </location>
</feature>
<feature type="transmembrane region" description="Helical" evidence="1">
    <location>
        <begin position="355"/>
        <end position="378"/>
    </location>
</feature>
<dbReference type="PANTHER" id="PTHR37305">
    <property type="entry name" value="INTEGRAL MEMBRANE PROTEIN-RELATED"/>
    <property type="match status" value="1"/>
</dbReference>
<keyword evidence="1" id="KW-1133">Transmembrane helix</keyword>
<evidence type="ECO:0000256" key="1">
    <source>
        <dbReference type="SAM" id="Phobius"/>
    </source>
</evidence>
<keyword evidence="1" id="KW-0472">Membrane</keyword>
<dbReference type="EMBL" id="BIFR01000002">
    <property type="protein sequence ID" value="GCE14978.1"/>
    <property type="molecule type" value="Genomic_DNA"/>
</dbReference>
<feature type="transmembrane region" description="Helical" evidence="1">
    <location>
        <begin position="445"/>
        <end position="466"/>
    </location>
</feature>
<dbReference type="Pfam" id="PF12679">
    <property type="entry name" value="ABC2_membrane_2"/>
    <property type="match status" value="2"/>
</dbReference>
<feature type="transmembrane region" description="Helical" evidence="1">
    <location>
        <begin position="189"/>
        <end position="208"/>
    </location>
</feature>
<protein>
    <recommendedName>
        <fullName evidence="4">ABC transporter permease</fullName>
    </recommendedName>
</protein>
<reference evidence="3" key="1">
    <citation type="submission" date="2018-12" db="EMBL/GenBank/DDBJ databases">
        <title>Tengunoibacter tsumagoiensis gen. nov., sp. nov., Dictyobacter kobayashii sp. nov., D. alpinus sp. nov., and D. joshuensis sp. nov. and description of Dictyobacteraceae fam. nov. within the order Ktedonobacterales isolated from Tengu-no-mugimeshi.</title>
        <authorList>
            <person name="Wang C.M."/>
            <person name="Zheng Y."/>
            <person name="Sakai Y."/>
            <person name="Toyoda A."/>
            <person name="Minakuchi Y."/>
            <person name="Abe K."/>
            <person name="Yokota A."/>
            <person name="Yabe S."/>
        </authorList>
    </citation>
    <scope>NUCLEOTIDE SEQUENCE [LARGE SCALE GENOMIC DNA]</scope>
    <source>
        <strain evidence="3">Uno3</strain>
    </source>
</reference>
<keyword evidence="3" id="KW-1185">Reference proteome</keyword>
<accession>A0A402A795</accession>
<feature type="transmembrane region" description="Helical" evidence="1">
    <location>
        <begin position="156"/>
        <end position="177"/>
    </location>
</feature>
<feature type="transmembrane region" description="Helical" evidence="1">
    <location>
        <begin position="238"/>
        <end position="258"/>
    </location>
</feature>
<evidence type="ECO:0000313" key="2">
    <source>
        <dbReference type="EMBL" id="GCE14978.1"/>
    </source>
</evidence>
<evidence type="ECO:0008006" key="4">
    <source>
        <dbReference type="Google" id="ProtNLM"/>
    </source>
</evidence>
<organism evidence="2 3">
    <name type="scientific">Tengunoibacter tsumagoiensis</name>
    <dbReference type="NCBI Taxonomy" id="2014871"/>
    <lineage>
        <taxon>Bacteria</taxon>
        <taxon>Bacillati</taxon>
        <taxon>Chloroflexota</taxon>
        <taxon>Ktedonobacteria</taxon>
        <taxon>Ktedonobacterales</taxon>
        <taxon>Dictyobacteraceae</taxon>
        <taxon>Tengunoibacter</taxon>
    </lineage>
</organism>
<feature type="transmembrane region" description="Helical" evidence="1">
    <location>
        <begin position="71"/>
        <end position="89"/>
    </location>
</feature>
<comment type="caution">
    <text evidence="2">The sequence shown here is derived from an EMBL/GenBank/DDBJ whole genome shotgun (WGS) entry which is preliminary data.</text>
</comment>
<dbReference type="Proteomes" id="UP000287352">
    <property type="component" value="Unassembled WGS sequence"/>
</dbReference>
<evidence type="ECO:0000313" key="3">
    <source>
        <dbReference type="Proteomes" id="UP000287352"/>
    </source>
</evidence>
<sequence>MWFKSIYLKTLREFRIAMFSWGIGMGLLMYAVLAAVPSLLTTPQARASLIDLAKEFAWFADPVGVDTPGGYVTWKYGLTILVIAIWPLLTCSRIIRGEEERGSLDVLLSLPQGRVRILLEKLAAVWTTLLIMGLLITLLTFGGGQSVSANFTLGDALLFSLNVILIGGFFGSLTLFISQFTQERRTATGWTTGLLILFILLDIVHRVIPGTEWISQISPIYYYNLSKPLVPGYGTNPGAMLLLLALNILLSGAALFFFRRRDVGGTVALPAFLHQPARTVSREKALPVNAWSLRSIYTRSLGMIIAPTCWWTLAIAGLAGWMVAIVKQTEANMATLFQSSPVLKDLLTKVGGGDIATNATILSALFVFLPVLIMIFAITQANRWSADEEEGRLDLVLSTPQPRLRVLLGRFAALTTATICISVVTLAVTALAALASGLSLDDSNLAAATLSIIPLGLLMAALGYLLAGWLRTAIDTGLLSFLLIVWFFISFVGPGLNWSETTLRLSAFYYYGTPLLHGLPFLDMLGVLAVAVVALAVASIRFIRKDIGR</sequence>
<name>A0A402A795_9CHLR</name>
<dbReference type="PANTHER" id="PTHR37305:SF1">
    <property type="entry name" value="MEMBRANE PROTEIN"/>
    <property type="match status" value="1"/>
</dbReference>
<keyword evidence="1" id="KW-0812">Transmembrane</keyword>
<dbReference type="GO" id="GO:0140359">
    <property type="term" value="F:ABC-type transporter activity"/>
    <property type="evidence" value="ECO:0007669"/>
    <property type="project" value="InterPro"/>
</dbReference>
<proteinExistence type="predicted"/>
<dbReference type="GO" id="GO:0005886">
    <property type="term" value="C:plasma membrane"/>
    <property type="evidence" value="ECO:0007669"/>
    <property type="project" value="UniProtKB-SubCell"/>
</dbReference>
<feature type="transmembrane region" description="Helical" evidence="1">
    <location>
        <begin position="411"/>
        <end position="433"/>
    </location>
</feature>
<dbReference type="AlphaFoldDB" id="A0A402A795"/>